<gene>
    <name evidence="1" type="ORF">GCM10010123_19180</name>
</gene>
<dbReference type="RefSeq" id="WP_189169712.1">
    <property type="nucleotide sequence ID" value="NZ_BMQB01000003.1"/>
</dbReference>
<sequence length="182" mass="18831">MGWWRNLAGSLALAGTAAALALGLPALDDRLAAARPLTPGRPYHVGAGVHLVPPAGALLDVARARPARRTGTALFLLGPVRLAVVVTPFGRDLAAAAARLREKITAQRGSQVTGVEQPYRTDAGVPGLAGGYAGADRIGRYLVLVVGGLAVEVTVSGHDAELRASLDRVDAAVRTLTVRPRR</sequence>
<dbReference type="EMBL" id="BMQB01000003">
    <property type="protein sequence ID" value="GGJ89631.1"/>
    <property type="molecule type" value="Genomic_DNA"/>
</dbReference>
<organism evidence="1 2">
    <name type="scientific">Pilimelia anulata</name>
    <dbReference type="NCBI Taxonomy" id="53371"/>
    <lineage>
        <taxon>Bacteria</taxon>
        <taxon>Bacillati</taxon>
        <taxon>Actinomycetota</taxon>
        <taxon>Actinomycetes</taxon>
        <taxon>Micromonosporales</taxon>
        <taxon>Micromonosporaceae</taxon>
        <taxon>Pilimelia</taxon>
    </lineage>
</organism>
<comment type="caution">
    <text evidence="1">The sequence shown here is derived from an EMBL/GenBank/DDBJ whole genome shotgun (WGS) entry which is preliminary data.</text>
</comment>
<dbReference type="AlphaFoldDB" id="A0A8J3B1W7"/>
<name>A0A8J3B1W7_9ACTN</name>
<reference evidence="1" key="2">
    <citation type="submission" date="2020-09" db="EMBL/GenBank/DDBJ databases">
        <authorList>
            <person name="Sun Q."/>
            <person name="Ohkuma M."/>
        </authorList>
    </citation>
    <scope>NUCLEOTIDE SEQUENCE</scope>
    <source>
        <strain evidence="1">JCM 3090</strain>
    </source>
</reference>
<evidence type="ECO:0000313" key="2">
    <source>
        <dbReference type="Proteomes" id="UP000649739"/>
    </source>
</evidence>
<reference evidence="1" key="1">
    <citation type="journal article" date="2014" name="Int. J. Syst. Evol. Microbiol.">
        <title>Complete genome sequence of Corynebacterium casei LMG S-19264T (=DSM 44701T), isolated from a smear-ripened cheese.</title>
        <authorList>
            <consortium name="US DOE Joint Genome Institute (JGI-PGF)"/>
            <person name="Walter F."/>
            <person name="Albersmeier A."/>
            <person name="Kalinowski J."/>
            <person name="Ruckert C."/>
        </authorList>
    </citation>
    <scope>NUCLEOTIDE SEQUENCE</scope>
    <source>
        <strain evidence="1">JCM 3090</strain>
    </source>
</reference>
<keyword evidence="2" id="KW-1185">Reference proteome</keyword>
<dbReference type="Proteomes" id="UP000649739">
    <property type="component" value="Unassembled WGS sequence"/>
</dbReference>
<proteinExistence type="predicted"/>
<protein>
    <submittedName>
        <fullName evidence="1">Uncharacterized protein</fullName>
    </submittedName>
</protein>
<evidence type="ECO:0000313" key="1">
    <source>
        <dbReference type="EMBL" id="GGJ89631.1"/>
    </source>
</evidence>
<accession>A0A8J3B1W7</accession>